<gene>
    <name evidence="1" type="ORF">PAT3040_01760</name>
</gene>
<accession>A0A2R5EKR3</accession>
<evidence type="ECO:0000313" key="2">
    <source>
        <dbReference type="Proteomes" id="UP000245202"/>
    </source>
</evidence>
<name>A0A2R5EKR3_9BACL</name>
<evidence type="ECO:0000313" key="1">
    <source>
        <dbReference type="EMBL" id="GBG07212.1"/>
    </source>
</evidence>
<reference evidence="1 2" key="1">
    <citation type="submission" date="2017-08" db="EMBL/GenBank/DDBJ databases">
        <title>Substantial Increase in Enzyme Production by Combined Drug-Resistance Mutations in Paenibacillus agaridevorans.</title>
        <authorList>
            <person name="Tanaka Y."/>
            <person name="Funane K."/>
            <person name="Hosaka T."/>
            <person name="Shiwa Y."/>
            <person name="Fujita N."/>
            <person name="Miyazaki T."/>
            <person name="Yoshikawa H."/>
            <person name="Murakami K."/>
            <person name="Kasahara K."/>
            <person name="Inaoka T."/>
            <person name="Hiraga Y."/>
            <person name="Ochi K."/>
        </authorList>
    </citation>
    <scope>NUCLEOTIDE SEQUENCE [LARGE SCALE GENOMIC DNA]</scope>
    <source>
        <strain evidence="1 2">T-3040</strain>
    </source>
</reference>
<protein>
    <recommendedName>
        <fullName evidence="3">DUF4304 domain-containing protein</fullName>
    </recommendedName>
</protein>
<evidence type="ECO:0008006" key="3">
    <source>
        <dbReference type="Google" id="ProtNLM"/>
    </source>
</evidence>
<dbReference type="InterPro" id="IPR025412">
    <property type="entry name" value="DUF4304"/>
</dbReference>
<comment type="caution">
    <text evidence="1">The sequence shown here is derived from an EMBL/GenBank/DDBJ whole genome shotgun (WGS) entry which is preliminary data.</text>
</comment>
<organism evidence="1 2">
    <name type="scientific">Paenibacillus agaridevorans</name>
    <dbReference type="NCBI Taxonomy" id="171404"/>
    <lineage>
        <taxon>Bacteria</taxon>
        <taxon>Bacillati</taxon>
        <taxon>Bacillota</taxon>
        <taxon>Bacilli</taxon>
        <taxon>Bacillales</taxon>
        <taxon>Paenibacillaceae</taxon>
        <taxon>Paenibacillus</taxon>
    </lineage>
</organism>
<proteinExistence type="predicted"/>
<dbReference type="AlphaFoldDB" id="A0A2R5EKR3"/>
<dbReference type="Proteomes" id="UP000245202">
    <property type="component" value="Unassembled WGS sequence"/>
</dbReference>
<keyword evidence="2" id="KW-1185">Reference proteome</keyword>
<sequence>MIRSLKDIVIPRLRERGFKGTFPHFRRETEKKIDLLTFQFDKYGGCFIIEIAVCSPEGHTHHWGEKVPPNKVTAHDLHPNNRLRIGDKDEWFRYDKRAFFGNIYDKVANKVFKNLNQADDYWSITDFC</sequence>
<dbReference type="Pfam" id="PF14137">
    <property type="entry name" value="DUF4304"/>
    <property type="match status" value="1"/>
</dbReference>
<dbReference type="EMBL" id="BDQX01000082">
    <property type="protein sequence ID" value="GBG07212.1"/>
    <property type="molecule type" value="Genomic_DNA"/>
</dbReference>